<dbReference type="InterPro" id="IPR050888">
    <property type="entry name" value="ZnF_C2H2-type_TF"/>
</dbReference>
<evidence type="ECO:0000256" key="10">
    <source>
        <dbReference type="PROSITE-ProRule" id="PRU01263"/>
    </source>
</evidence>
<evidence type="ECO:0000256" key="7">
    <source>
        <dbReference type="ARBA" id="ARBA00023242"/>
    </source>
</evidence>
<dbReference type="OrthoDB" id="6077919at2759"/>
<keyword evidence="6 9" id="KW-0238">DNA-binding</keyword>
<dbReference type="SMART" id="SM00980">
    <property type="entry name" value="THAP"/>
    <property type="match status" value="1"/>
</dbReference>
<dbReference type="Pfam" id="PF05485">
    <property type="entry name" value="THAP"/>
    <property type="match status" value="1"/>
</dbReference>
<dbReference type="InterPro" id="IPR013087">
    <property type="entry name" value="Znf_C2H2_type"/>
</dbReference>
<dbReference type="PROSITE" id="PS51915">
    <property type="entry name" value="ZAD"/>
    <property type="match status" value="1"/>
</dbReference>
<name>A0A9N9RWP5_9DIPT</name>
<feature type="domain" description="C2H2-type" evidence="11">
    <location>
        <begin position="541"/>
        <end position="569"/>
    </location>
</feature>
<evidence type="ECO:0000256" key="2">
    <source>
        <dbReference type="ARBA" id="ARBA00022723"/>
    </source>
</evidence>
<keyword evidence="7" id="KW-0539">Nucleus</keyword>
<feature type="domain" description="C2H2-type" evidence="11">
    <location>
        <begin position="629"/>
        <end position="654"/>
    </location>
</feature>
<dbReference type="InterPro" id="IPR006612">
    <property type="entry name" value="THAP_Znf"/>
</dbReference>
<gene>
    <name evidence="14" type="ORF">CHIRRI_LOCUS7160</name>
</gene>
<dbReference type="Gene3D" id="3.30.160.60">
    <property type="entry name" value="Classic Zinc Finger"/>
    <property type="match status" value="3"/>
</dbReference>
<feature type="domain" description="C2H2-type" evidence="11">
    <location>
        <begin position="569"/>
        <end position="596"/>
    </location>
</feature>
<reference evidence="14" key="2">
    <citation type="submission" date="2022-10" db="EMBL/GenBank/DDBJ databases">
        <authorList>
            <consortium name="ENA_rothamsted_submissions"/>
            <consortium name="culmorum"/>
            <person name="King R."/>
        </authorList>
    </citation>
    <scope>NUCLEOTIDE SEQUENCE</scope>
</reference>
<keyword evidence="5 10" id="KW-0862">Zinc</keyword>
<evidence type="ECO:0000259" key="11">
    <source>
        <dbReference type="PROSITE" id="PS50157"/>
    </source>
</evidence>
<feature type="domain" description="ZAD" evidence="13">
    <location>
        <begin position="142"/>
        <end position="218"/>
    </location>
</feature>
<dbReference type="PROSITE" id="PS50950">
    <property type="entry name" value="ZF_THAP"/>
    <property type="match status" value="1"/>
</dbReference>
<dbReference type="AlphaFoldDB" id="A0A9N9RWP5"/>
<feature type="binding site" evidence="10">
    <location>
        <position position="147"/>
    </location>
    <ligand>
        <name>Zn(2+)</name>
        <dbReference type="ChEBI" id="CHEBI:29105"/>
    </ligand>
</feature>
<dbReference type="InterPro" id="IPR012934">
    <property type="entry name" value="Znf_AD"/>
</dbReference>
<dbReference type="SMART" id="SM00692">
    <property type="entry name" value="DM3"/>
    <property type="match status" value="1"/>
</dbReference>
<evidence type="ECO:0000256" key="5">
    <source>
        <dbReference type="ARBA" id="ARBA00022833"/>
    </source>
</evidence>
<dbReference type="GO" id="GO:0005634">
    <property type="term" value="C:nucleus"/>
    <property type="evidence" value="ECO:0007669"/>
    <property type="project" value="UniProtKB-SubCell"/>
</dbReference>
<organism evidence="14 15">
    <name type="scientific">Chironomus riparius</name>
    <dbReference type="NCBI Taxonomy" id="315576"/>
    <lineage>
        <taxon>Eukaryota</taxon>
        <taxon>Metazoa</taxon>
        <taxon>Ecdysozoa</taxon>
        <taxon>Arthropoda</taxon>
        <taxon>Hexapoda</taxon>
        <taxon>Insecta</taxon>
        <taxon>Pterygota</taxon>
        <taxon>Neoptera</taxon>
        <taxon>Endopterygota</taxon>
        <taxon>Diptera</taxon>
        <taxon>Nematocera</taxon>
        <taxon>Chironomoidea</taxon>
        <taxon>Chironomidae</taxon>
        <taxon>Chironominae</taxon>
        <taxon>Chironomus</taxon>
    </lineage>
</organism>
<keyword evidence="4 8" id="KW-0863">Zinc-finger</keyword>
<dbReference type="GO" id="GO:0003677">
    <property type="term" value="F:DNA binding"/>
    <property type="evidence" value="ECO:0007669"/>
    <property type="project" value="UniProtKB-UniRule"/>
</dbReference>
<reference evidence="14" key="1">
    <citation type="submission" date="2022-01" db="EMBL/GenBank/DDBJ databases">
        <authorList>
            <person name="King R."/>
        </authorList>
    </citation>
    <scope>NUCLEOTIDE SEQUENCE</scope>
</reference>
<protein>
    <submittedName>
        <fullName evidence="14">Uncharacterized protein</fullName>
    </submittedName>
</protein>
<dbReference type="SUPFAM" id="SSF57667">
    <property type="entry name" value="beta-beta-alpha zinc fingers"/>
    <property type="match status" value="3"/>
</dbReference>
<evidence type="ECO:0000256" key="6">
    <source>
        <dbReference type="ARBA" id="ARBA00023125"/>
    </source>
</evidence>
<evidence type="ECO:0000256" key="4">
    <source>
        <dbReference type="ARBA" id="ARBA00022771"/>
    </source>
</evidence>
<comment type="subcellular location">
    <subcellularLocation>
        <location evidence="1">Nucleus</location>
    </subcellularLocation>
</comment>
<evidence type="ECO:0000313" key="14">
    <source>
        <dbReference type="EMBL" id="CAG9804267.1"/>
    </source>
</evidence>
<dbReference type="PROSITE" id="PS00028">
    <property type="entry name" value="ZINC_FINGER_C2H2_1"/>
    <property type="match status" value="5"/>
</dbReference>
<evidence type="ECO:0000256" key="8">
    <source>
        <dbReference type="PROSITE-ProRule" id="PRU00042"/>
    </source>
</evidence>
<accession>A0A9N9RWP5</accession>
<dbReference type="Pfam" id="PF00096">
    <property type="entry name" value="zf-C2H2"/>
    <property type="match status" value="2"/>
</dbReference>
<evidence type="ECO:0000256" key="9">
    <source>
        <dbReference type="PROSITE-ProRule" id="PRU00309"/>
    </source>
</evidence>
<keyword evidence="15" id="KW-1185">Reference proteome</keyword>
<evidence type="ECO:0000256" key="1">
    <source>
        <dbReference type="ARBA" id="ARBA00004123"/>
    </source>
</evidence>
<sequence length="659" mass="77177">MVVCAVTNCSSRSQPSSHGGKHFFRFPKDSDKSNQIRKLWIQFTRRGNLFDPKNSAICEDHFTSNCFIQKKKGRLYLHKNSVPTIYYRESKHKLEKIEIPYDCNTQEYVNADSIDFFYATSNVEREQEILFERTTKIQSLKNLCRFCFECDKDIKCVPINKLEAYRIDVVEFLKMIGIEIQHNDMFSEIICEKCFQQIVDIDSYKRRCRKAQSDIIAELEELDQKIEEIQNTKKQEKPWYKVEIIETNEDDIPETDVPHFDMIEEEHLEEADVVYEDGCSQYQADNSYIHDYSDNMKDDDTEEEEGNNEEMYANDVVGISESVEQAENKCIIGRNDNEMIFNEKDKYNIVDKEAIIKNPDRNINAYRIYECFFCRLKFAGRKTYKAHDCQVKEVKCEVEGCSKIFTKQSGYNQHIVKIHGHLKKSKKYCPICKQYLNASESQFKSHCKQCSKESMKKEQIIECEICNKKCKNLKSYVVHKMFHDARNLVKVSDESGSKKAPIFSGKGPVICELCGKEFTNSQGLRTHKKNVHLVGSKGEVFQCDICNKERPTKRSLFNHMRNVHRVQKTPCNVCEKVFRTKALLQKHMMYHDETKRIHFCPLCPDKPGYFTGVALRRHQKSHHVGLREYHCDLDYCDASFNSSTLLNQHKMQQHGVSLN</sequence>
<dbReference type="GO" id="GO:0008270">
    <property type="term" value="F:zinc ion binding"/>
    <property type="evidence" value="ECO:0007669"/>
    <property type="project" value="UniProtKB-UniRule"/>
</dbReference>
<evidence type="ECO:0000259" key="12">
    <source>
        <dbReference type="PROSITE" id="PS50950"/>
    </source>
</evidence>
<dbReference type="PANTHER" id="PTHR24406">
    <property type="entry name" value="TRANSCRIPTIONAL REPRESSOR CTCFL-RELATED"/>
    <property type="match status" value="1"/>
</dbReference>
<feature type="binding site" evidence="10">
    <location>
        <position position="194"/>
    </location>
    <ligand>
        <name>Zn(2+)</name>
        <dbReference type="ChEBI" id="CHEBI:29105"/>
    </ligand>
</feature>
<evidence type="ECO:0000259" key="13">
    <source>
        <dbReference type="PROSITE" id="PS51915"/>
    </source>
</evidence>
<dbReference type="PROSITE" id="PS50157">
    <property type="entry name" value="ZINC_FINGER_C2H2_2"/>
    <property type="match status" value="5"/>
</dbReference>
<keyword evidence="3" id="KW-0677">Repeat</keyword>
<keyword evidence="2 10" id="KW-0479">Metal-binding</keyword>
<dbReference type="Gene3D" id="3.40.1800.20">
    <property type="match status" value="1"/>
</dbReference>
<dbReference type="SMART" id="SM00868">
    <property type="entry name" value="zf-AD"/>
    <property type="match status" value="1"/>
</dbReference>
<dbReference type="SUPFAM" id="SSF57716">
    <property type="entry name" value="Glucocorticoid receptor-like (DNA-binding domain)"/>
    <property type="match status" value="1"/>
</dbReference>
<dbReference type="EMBL" id="OU895878">
    <property type="protein sequence ID" value="CAG9804267.1"/>
    <property type="molecule type" value="Genomic_DNA"/>
</dbReference>
<dbReference type="Proteomes" id="UP001153620">
    <property type="component" value="Chromosome 2"/>
</dbReference>
<feature type="domain" description="THAP-type" evidence="12">
    <location>
        <begin position="1"/>
        <end position="86"/>
    </location>
</feature>
<feature type="domain" description="C2H2-type" evidence="11">
    <location>
        <begin position="509"/>
        <end position="532"/>
    </location>
</feature>
<feature type="domain" description="C2H2-type" evidence="11">
    <location>
        <begin position="394"/>
        <end position="424"/>
    </location>
</feature>
<dbReference type="Pfam" id="PF13894">
    <property type="entry name" value="zf-C2H2_4"/>
    <property type="match status" value="1"/>
</dbReference>
<dbReference type="InterPro" id="IPR036236">
    <property type="entry name" value="Znf_C2H2_sf"/>
</dbReference>
<evidence type="ECO:0000256" key="3">
    <source>
        <dbReference type="ARBA" id="ARBA00022737"/>
    </source>
</evidence>
<proteinExistence type="predicted"/>
<feature type="binding site" evidence="10">
    <location>
        <position position="191"/>
    </location>
    <ligand>
        <name>Zn(2+)</name>
        <dbReference type="ChEBI" id="CHEBI:29105"/>
    </ligand>
</feature>
<feature type="binding site" evidence="10">
    <location>
        <position position="144"/>
    </location>
    <ligand>
        <name>Zn(2+)</name>
        <dbReference type="ChEBI" id="CHEBI:29105"/>
    </ligand>
</feature>
<evidence type="ECO:0000313" key="15">
    <source>
        <dbReference type="Proteomes" id="UP001153620"/>
    </source>
</evidence>
<dbReference type="SMART" id="SM00355">
    <property type="entry name" value="ZnF_C2H2"/>
    <property type="match status" value="7"/>
</dbReference>